<comment type="caution">
    <text evidence="1">The sequence shown here is derived from an EMBL/GenBank/DDBJ whole genome shotgun (WGS) entry which is preliminary data.</text>
</comment>
<dbReference type="EMBL" id="CABFNS010000933">
    <property type="protein sequence ID" value="VUC36832.1"/>
    <property type="molecule type" value="Genomic_DNA"/>
</dbReference>
<dbReference type="Proteomes" id="UP000766486">
    <property type="component" value="Unassembled WGS sequence"/>
</dbReference>
<evidence type="ECO:0000313" key="2">
    <source>
        <dbReference type="Proteomes" id="UP000766486"/>
    </source>
</evidence>
<name>A0ABY6V3G0_BIOOC</name>
<sequence>MNWYCREIGFQTRRRAKNNKAKINSKRVFDKCKQEGPWAFNQLFLGGITVPNLEGLLPALTKVLPKGAQQAGVVPLFDFDYHLYHLGVDIGSPTIDYNVYQSFAQKLRLEHTREAGTYSRAKPHSIKLLPRRVVELGERCGGRWETGSEATEKLPDDWAPFVRASLNYLKFQGNPQVSVAHHGRSERVRHTPLKVLICTNTPDHVSEIKLYHAGRCHNIVWTHADVMILWEACELEASNAKYVAVTVGEREG</sequence>
<gene>
    <name evidence="1" type="ORF">CLO192961_LOCUS452017</name>
</gene>
<reference evidence="1 2" key="1">
    <citation type="submission" date="2019-06" db="EMBL/GenBank/DDBJ databases">
        <authorList>
            <person name="Broberg M."/>
        </authorList>
    </citation>
    <scope>NUCLEOTIDE SEQUENCE [LARGE SCALE GENOMIC DNA]</scope>
</reference>
<organism evidence="1 2">
    <name type="scientific">Bionectria ochroleuca</name>
    <name type="common">Gliocladium roseum</name>
    <dbReference type="NCBI Taxonomy" id="29856"/>
    <lineage>
        <taxon>Eukaryota</taxon>
        <taxon>Fungi</taxon>
        <taxon>Dikarya</taxon>
        <taxon>Ascomycota</taxon>
        <taxon>Pezizomycotina</taxon>
        <taxon>Sordariomycetes</taxon>
        <taxon>Hypocreomycetidae</taxon>
        <taxon>Hypocreales</taxon>
        <taxon>Bionectriaceae</taxon>
        <taxon>Clonostachys</taxon>
    </lineage>
</organism>
<proteinExistence type="predicted"/>
<evidence type="ECO:0000313" key="1">
    <source>
        <dbReference type="EMBL" id="VUC36832.1"/>
    </source>
</evidence>
<protein>
    <submittedName>
        <fullName evidence="1">Uncharacterized protein</fullName>
    </submittedName>
</protein>
<accession>A0ABY6V3G0</accession>
<keyword evidence="2" id="KW-1185">Reference proteome</keyword>